<keyword evidence="4" id="KW-1185">Reference proteome</keyword>
<dbReference type="Pfam" id="PF02922">
    <property type="entry name" value="CBM_48"/>
    <property type="match status" value="1"/>
</dbReference>
<dbReference type="Pfam" id="PF21653">
    <property type="entry name" value="pulA_all-beta"/>
    <property type="match status" value="1"/>
</dbReference>
<dbReference type="CDD" id="cd02860">
    <property type="entry name" value="E_set_Pullulanase"/>
    <property type="match status" value="1"/>
</dbReference>
<dbReference type="RefSeq" id="WP_099148016.1">
    <property type="nucleotide sequence ID" value="NZ_PDUD01000001.1"/>
</dbReference>
<dbReference type="InterPro" id="IPR013783">
    <property type="entry name" value="Ig-like_fold"/>
</dbReference>
<name>A0A2D0NIU7_FLAN2</name>
<dbReference type="Gene3D" id="3.20.20.80">
    <property type="entry name" value="Glycosidases"/>
    <property type="match status" value="1"/>
</dbReference>
<dbReference type="InterPro" id="IPR014756">
    <property type="entry name" value="Ig_E-set"/>
</dbReference>
<evidence type="ECO:0000256" key="1">
    <source>
        <dbReference type="ARBA" id="ARBA00008061"/>
    </source>
</evidence>
<dbReference type="SUPFAM" id="SSF81296">
    <property type="entry name" value="E set domains"/>
    <property type="match status" value="1"/>
</dbReference>
<dbReference type="SMR" id="A0A2D0NIU7"/>
<dbReference type="GO" id="GO:0004553">
    <property type="term" value="F:hydrolase activity, hydrolyzing O-glycosyl compounds"/>
    <property type="evidence" value="ECO:0007669"/>
    <property type="project" value="InterPro"/>
</dbReference>
<comment type="caution">
    <text evidence="3">The sequence shown here is derived from an EMBL/GenBank/DDBJ whole genome shotgun (WGS) entry which is preliminary data.</text>
</comment>
<dbReference type="CDD" id="cd11341">
    <property type="entry name" value="AmyAc_Pullulanase_LD-like"/>
    <property type="match status" value="1"/>
</dbReference>
<proteinExistence type="inferred from homology"/>
<dbReference type="InterPro" id="IPR006047">
    <property type="entry name" value="GH13_cat_dom"/>
</dbReference>
<feature type="domain" description="Glycosyl hydrolase family 13 catalytic" evidence="2">
    <location>
        <begin position="189"/>
        <end position="568"/>
    </location>
</feature>
<comment type="similarity">
    <text evidence="1">Belongs to the glycosyl hydrolase 13 family.</text>
</comment>
<dbReference type="NCBIfam" id="TIGR02104">
    <property type="entry name" value="pulA_typeI"/>
    <property type="match status" value="1"/>
</dbReference>
<gene>
    <name evidence="3" type="primary">pulA</name>
    <name evidence="3" type="ORF">CRP01_00490</name>
</gene>
<dbReference type="Pfam" id="PF00128">
    <property type="entry name" value="Alpha-amylase"/>
    <property type="match status" value="1"/>
</dbReference>
<dbReference type="InterPro" id="IPR017853">
    <property type="entry name" value="GH"/>
</dbReference>
<dbReference type="SUPFAM" id="SSF51445">
    <property type="entry name" value="(Trans)glycosidases"/>
    <property type="match status" value="1"/>
</dbReference>
<reference evidence="3 4" key="1">
    <citation type="submission" date="2017-10" db="EMBL/GenBank/DDBJ databases">
        <title>The draft genome sequence of Lewinella nigricans NBRC 102662.</title>
        <authorList>
            <person name="Wang K."/>
        </authorList>
    </citation>
    <scope>NUCLEOTIDE SEQUENCE [LARGE SCALE GENOMIC DNA]</scope>
    <source>
        <strain evidence="3 4">NBRC 102662</strain>
    </source>
</reference>
<dbReference type="OrthoDB" id="9805159at2"/>
<dbReference type="Gene3D" id="2.60.40.10">
    <property type="entry name" value="Immunoglobulins"/>
    <property type="match status" value="1"/>
</dbReference>
<dbReference type="EMBL" id="PDUD01000001">
    <property type="protein sequence ID" value="PHN08424.1"/>
    <property type="molecule type" value="Genomic_DNA"/>
</dbReference>
<evidence type="ECO:0000313" key="3">
    <source>
        <dbReference type="EMBL" id="PHN08424.1"/>
    </source>
</evidence>
<dbReference type="InterPro" id="IPR049117">
    <property type="entry name" value="pulA_all-beta"/>
</dbReference>
<dbReference type="GO" id="GO:0005975">
    <property type="term" value="P:carbohydrate metabolic process"/>
    <property type="evidence" value="ECO:0007669"/>
    <property type="project" value="InterPro"/>
</dbReference>
<dbReference type="Proteomes" id="UP000223913">
    <property type="component" value="Unassembled WGS sequence"/>
</dbReference>
<accession>A0A2D0NIU7</accession>
<dbReference type="PANTHER" id="PTHR43002">
    <property type="entry name" value="GLYCOGEN DEBRANCHING ENZYME"/>
    <property type="match status" value="1"/>
</dbReference>
<dbReference type="InterPro" id="IPR004193">
    <property type="entry name" value="Glyco_hydro_13_N"/>
</dbReference>
<dbReference type="InterPro" id="IPR011840">
    <property type="entry name" value="PulA_typeI"/>
</dbReference>
<dbReference type="SMART" id="SM00642">
    <property type="entry name" value="Aamy"/>
    <property type="match status" value="1"/>
</dbReference>
<dbReference type="AlphaFoldDB" id="A0A2D0NIU7"/>
<organism evidence="3 4">
    <name type="scientific">Flavilitoribacter nigricans (strain ATCC 23147 / DSM 23189 / NBRC 102662 / NCIMB 1420 / SS-2)</name>
    <name type="common">Lewinella nigricans</name>
    <dbReference type="NCBI Taxonomy" id="1122177"/>
    <lineage>
        <taxon>Bacteria</taxon>
        <taxon>Pseudomonadati</taxon>
        <taxon>Bacteroidota</taxon>
        <taxon>Saprospiria</taxon>
        <taxon>Saprospirales</taxon>
        <taxon>Lewinellaceae</taxon>
        <taxon>Flavilitoribacter</taxon>
    </lineage>
</organism>
<evidence type="ECO:0000259" key="2">
    <source>
        <dbReference type="SMART" id="SM00642"/>
    </source>
</evidence>
<evidence type="ECO:0000313" key="4">
    <source>
        <dbReference type="Proteomes" id="UP000223913"/>
    </source>
</evidence>
<dbReference type="Gene3D" id="2.60.40.1180">
    <property type="entry name" value="Golgi alpha-mannosidase II"/>
    <property type="match status" value="1"/>
</dbReference>
<sequence>MSYRILLLALISGMLFTTCSDMPEHYETYEDYPIYEGTDLGVRYQPERTEFRLWSPAVTAARVRIYEDALGGEALQTLPLERSDAGTWYAALEGDQAGRYYTFQVRSEGAWLEEKPDPYARVVGTNGQRGMIIDLDSTDPEGWQQDRRRVTVQPTDAIIYELHVRDLSIAGNSGIQHKGKFLGLTETGTTSPDGLSTGLDHIREMGVTHVHILPAFDFRSIDESDPARFRYNWGYDPQNYNVPEGTYSTDPKDGAVRIREFKQMVQAFHRAGIGVILDVVYNHTGDTDKSVFNQLVPGYYYRHWEDGRFSDASACGNETASERAMVRNYIIESVRYWAEEYHLDGFRFDLMGIHDIETMNAVSSALHIMDPSILVYGEGWTAGDSPLPYEDRALKRFTHRLDGVAAFSDNIRDGIKGHVFTPDDRGFASGKLGLKETIKFGIVASTDHPQIEYDSVLWLDEARAWAASPTQTMTYVSCHDNHTLWDRLLNSQPDATEAERIRMQKLAGTIVLTSQGISFLHAGMEMLRTKYGVENSFESPDSINQIDWARKAQYAEVVDYFKGLIQMRKDHPAFRMTSTEMVQEHLQFLETEGTNFIAYTISGNANGDPWSDILVLLNGDLSDQDFDLPAGDWTPVLTEAGYREAGEADAKAGSITIPASTALVLMR</sequence>
<protein>
    <submittedName>
        <fullName evidence="3">Type I pullulanase</fullName>
    </submittedName>
</protein>
<dbReference type="InterPro" id="IPR013780">
    <property type="entry name" value="Glyco_hydro_b"/>
</dbReference>